<keyword evidence="3" id="KW-1185">Reference proteome</keyword>
<accession>A0A1I3UMH8</accession>
<evidence type="ECO:0000256" key="1">
    <source>
        <dbReference type="SAM" id="MobiDB-lite"/>
    </source>
</evidence>
<proteinExistence type="predicted"/>
<feature type="region of interest" description="Disordered" evidence="1">
    <location>
        <begin position="19"/>
        <end position="80"/>
    </location>
</feature>
<protein>
    <submittedName>
        <fullName evidence="2">Uncharacterized protein</fullName>
    </submittedName>
</protein>
<dbReference type="EMBL" id="FOSG01000001">
    <property type="protein sequence ID" value="SFJ82947.1"/>
    <property type="molecule type" value="Genomic_DNA"/>
</dbReference>
<sequence>MESRTQYFSAAFADGKDARGRARAATDAGTAEVPPGLNGGRSRWSPAPVRTPGVPDFGPAVPPDDPPGRAVAAPRAREAR</sequence>
<evidence type="ECO:0000313" key="3">
    <source>
        <dbReference type="Proteomes" id="UP000198928"/>
    </source>
</evidence>
<evidence type="ECO:0000313" key="2">
    <source>
        <dbReference type="EMBL" id="SFJ82947.1"/>
    </source>
</evidence>
<reference evidence="3" key="1">
    <citation type="submission" date="2016-10" db="EMBL/GenBank/DDBJ databases">
        <authorList>
            <person name="Varghese N."/>
            <person name="Submissions S."/>
        </authorList>
    </citation>
    <scope>NUCLEOTIDE SEQUENCE [LARGE SCALE GENOMIC DNA]</scope>
    <source>
        <strain evidence="3">PL19</strain>
    </source>
</reference>
<name>A0A1I3UMH8_9ACTN</name>
<gene>
    <name evidence="2" type="ORF">SAMN05192584_101523</name>
</gene>
<dbReference type="Proteomes" id="UP000198928">
    <property type="component" value="Unassembled WGS sequence"/>
</dbReference>
<organism evidence="2 3">
    <name type="scientific">Streptomyces pini</name>
    <dbReference type="NCBI Taxonomy" id="1520580"/>
    <lineage>
        <taxon>Bacteria</taxon>
        <taxon>Bacillati</taxon>
        <taxon>Actinomycetota</taxon>
        <taxon>Actinomycetes</taxon>
        <taxon>Kitasatosporales</taxon>
        <taxon>Streptomycetaceae</taxon>
        <taxon>Streptomyces</taxon>
    </lineage>
</organism>
<dbReference type="AlphaFoldDB" id="A0A1I3UMH8"/>